<dbReference type="PANTHER" id="PTHR31344:SF0">
    <property type="entry name" value="NUCLEAR PORE COMPLEX PROTEIN NUP205"/>
    <property type="match status" value="1"/>
</dbReference>
<dbReference type="Pfam" id="PF11894">
    <property type="entry name" value="Nup192"/>
    <property type="match status" value="1"/>
</dbReference>
<keyword evidence="4" id="KW-0539">Nucleus</keyword>
<comment type="subcellular location">
    <subcellularLocation>
        <location evidence="1">Nucleus</location>
    </subcellularLocation>
</comment>
<evidence type="ECO:0000313" key="5">
    <source>
        <dbReference type="EMBL" id="ORY22986.1"/>
    </source>
</evidence>
<reference evidence="5 6" key="1">
    <citation type="submission" date="2016-07" db="EMBL/GenBank/DDBJ databases">
        <title>Pervasive Adenine N6-methylation of Active Genes in Fungi.</title>
        <authorList>
            <consortium name="DOE Joint Genome Institute"/>
            <person name="Mondo S.J."/>
            <person name="Dannebaum R.O."/>
            <person name="Kuo R.C."/>
            <person name="Labutti K."/>
            <person name="Haridas S."/>
            <person name="Kuo A."/>
            <person name="Salamov A."/>
            <person name="Ahrendt S.R."/>
            <person name="Lipzen A."/>
            <person name="Sullivan W."/>
            <person name="Andreopoulos W.B."/>
            <person name="Clum A."/>
            <person name="Lindquist E."/>
            <person name="Daum C."/>
            <person name="Ramamoorthy G.K."/>
            <person name="Gryganskyi A."/>
            <person name="Culley D."/>
            <person name="Magnuson J.K."/>
            <person name="James T.Y."/>
            <person name="O'Malley M.A."/>
            <person name="Stajich J.E."/>
            <person name="Spatafora J.W."/>
            <person name="Visel A."/>
            <person name="Grigoriev I.V."/>
        </authorList>
    </citation>
    <scope>NUCLEOTIDE SEQUENCE [LARGE SCALE GENOMIC DNA]</scope>
    <source>
        <strain evidence="5 6">68-887.2</strain>
    </source>
</reference>
<keyword evidence="6" id="KW-1185">Reference proteome</keyword>
<dbReference type="GO" id="GO:0017056">
    <property type="term" value="F:structural constituent of nuclear pore"/>
    <property type="evidence" value="ECO:0007669"/>
    <property type="project" value="TreeGrafter"/>
</dbReference>
<evidence type="ECO:0000256" key="4">
    <source>
        <dbReference type="ARBA" id="ARBA00023242"/>
    </source>
</evidence>
<dbReference type="InterPro" id="IPR021827">
    <property type="entry name" value="Nup186/Nup192/Nup205"/>
</dbReference>
<sequence>MSLPLAQWDHSLFEDLQHLLARVTSRPTTSAIRRLHLKLEEARPWLLALTSLPGPNEQDKQDVEKNPINLPSGVSVKMTGEALTTTNYLSDMLQYSQLLSAVLALQAEEQRPRFPSRSIPEIAVFILYDWTSKLLDFLHELLRLTIVPNAEVGQPFDGLRTFVEELLLAKSDVGRGKEKTFVDHIMSQLDERHARIVALVNQRGTGNDFELLSFRVGALRAQQNKLAGILAEVAQSGYLGRGDVAVVLKWLKRREQTEPLVTSVLSSLFAAIRPLDSLDHDDVRLETIEGWCRDARFLRLASHIVYQDDWANQKLRDIVKLAWSLSLASALRVDHALSPNVGIDPSIAEQYLSEAVNGDVFQFLRELVWQIRREQGLETGDEEKEMGEDALQRIARRFEPENNLFVYRQLQDLVGTLAARKHFLRNLRNKEEDVAIRRSQLAPPPAHFQTFMLLVAAIYQSLPPDSAEHLWDDTTFLSAVLDARASGYPAPPFFEMMVAISTGPSCATKAFEKLKDTRISWGSLFKFYQHYESQMVHLHEPVRVNRSILTEPMGPEDAALGKGWSELLANVVRWSPLARSSLLQYKPFPPQLLVDFLNCEVYLELKAAVLDALSAFCRRTGDVADDDALNRTVELYEKISFREPTLDIRQIDVTKVQASIGWLDRMETGESELRRYPLLRSYISFLGSLLPDPASTSETPAPSRPRLNSALRRGIKYIIERVLFSLSERPFTSEKERWSLIDAILALMEKAVLSFNMSELFSQSSSRSIGNIAISLHDEPGFAVIQAILSEPKIFGVLADVLDKVAGEPQPRPKVDTTSLLRVLRIYHRIFEVQLVYCDVLLLTLCDPARVPNHHFRRPHDLQTLDNLILHHRLSNVNSIALLVGDDDLVVSYTATKIISAISISPAFSRSDIFRGEYHSSINRLAGLIDASDDSLRIAQGFTARLAGNGDDFVSDEMTDVQSRVLRGDVTRQNLDALPLVIRSTILDLLVEGTAPDATEPNLAHFLLGFEIKGNRFTLQDPLSADSRLSCLQVVLDQLEEGTNVHGSGSTALLLLHPILAAKTARLIHQLFSHPLSARSTMEYTAAHTNLSALQLASLPRQCPPVLRDDVAGLGLVKNYQSQTVTTADTLVAFLDFQRYTLSAVALETFAQNGQGASADQVARFLFRGSSEDEEFDGDELVGSSRALLIDLVSNIDLTWTEIGAEGEQQRTLDFLAAFDFDKFKRVDVDWYDLDALARDAKANRRIELQRRAASGAAAGEAYDAELAYVLSKLGSKNRETEISIAKGAFLTAWNEALKVALATLFRLVPEEQQEVQLFDLLDALLDRAGLDLAPGVLEIICEAILVTMTTLVDMLSEYGGVNLPVERLGDVLYKTLDAVIRPGTTENARGNLYAAISQFIGLVSISTNVVVDDVSVIASTIGRESIVQTTATTLQKSTLAVIGQRKDRFFAVLCRDALDDRDVWKTECFALLGAIVGICSSERDRQLLSPLAANGFLPVFVRSIKDREIALQECLALEPENLHAYWVYEAKVAFLMTIAASRRGAEDLLDAGLFEMFAMCGFISVQPIVDDSMDEQVASESTARQHRVLICALQLLVRTLSSLHKSTRSGAGHALSFLNAHRESILLLLRENLQIVTSTSIEECRLIISMLAMVSHKVPSDDFRSSNGFGAFHLSVLAAAAGFFERAAWTENVLEESEIISLEKHVLNLNQVILAYLCATTSGLKSGSGFPVFVSGSRVHHGPTRLIATAPSLHLAVSFIAELLEAVQDLSEEFETLFRTLRDGGQVNEEALQRLNNADLVAELDAPFAADDLTSAFAARTALIYNMIESLLLLAWRHLLYYANDTRGPTAAVRPDNISLSLTSFSASQLDASTRASGQRNLEKVAAALKGVLERLDEVDVSSELRQRGGDSHHGMLVRRLRELSSGLIGESAETK</sequence>
<dbReference type="InParanoid" id="A0A1Y2AKE0"/>
<comment type="similarity">
    <text evidence="2">Belongs to the NUP186/NUP192/NUP205 family.</text>
</comment>
<keyword evidence="3" id="KW-0813">Transport</keyword>
<organism evidence="5 6">
    <name type="scientific">Naematelia encephala</name>
    <dbReference type="NCBI Taxonomy" id="71784"/>
    <lineage>
        <taxon>Eukaryota</taxon>
        <taxon>Fungi</taxon>
        <taxon>Dikarya</taxon>
        <taxon>Basidiomycota</taxon>
        <taxon>Agaricomycotina</taxon>
        <taxon>Tremellomycetes</taxon>
        <taxon>Tremellales</taxon>
        <taxon>Naemateliaceae</taxon>
        <taxon>Naematelia</taxon>
    </lineage>
</organism>
<proteinExistence type="inferred from homology"/>
<evidence type="ECO:0000256" key="3">
    <source>
        <dbReference type="ARBA" id="ARBA00022448"/>
    </source>
</evidence>
<gene>
    <name evidence="5" type="ORF">BCR39DRAFT_550361</name>
</gene>
<dbReference type="Proteomes" id="UP000193986">
    <property type="component" value="Unassembled WGS sequence"/>
</dbReference>
<protein>
    <submittedName>
        <fullName evidence="5">Nucleoporin Nup186/Nup192/Nup205</fullName>
    </submittedName>
</protein>
<evidence type="ECO:0000313" key="6">
    <source>
        <dbReference type="Proteomes" id="UP000193986"/>
    </source>
</evidence>
<comment type="caution">
    <text evidence="5">The sequence shown here is derived from an EMBL/GenBank/DDBJ whole genome shotgun (WGS) entry which is preliminary data.</text>
</comment>
<name>A0A1Y2AKE0_9TREE</name>
<dbReference type="STRING" id="71784.A0A1Y2AKE0"/>
<dbReference type="GO" id="GO:0044611">
    <property type="term" value="C:nuclear pore inner ring"/>
    <property type="evidence" value="ECO:0007669"/>
    <property type="project" value="TreeGrafter"/>
</dbReference>
<dbReference type="EMBL" id="MCFC01000085">
    <property type="protein sequence ID" value="ORY22986.1"/>
    <property type="molecule type" value="Genomic_DNA"/>
</dbReference>
<accession>A0A1Y2AKE0</accession>
<evidence type="ECO:0000256" key="1">
    <source>
        <dbReference type="ARBA" id="ARBA00004123"/>
    </source>
</evidence>
<dbReference type="PANTHER" id="PTHR31344">
    <property type="entry name" value="NUCLEAR PORE COMPLEX PROTEIN NUP205"/>
    <property type="match status" value="1"/>
</dbReference>
<dbReference type="OrthoDB" id="2019644at2759"/>
<dbReference type="GO" id="GO:0006999">
    <property type="term" value="P:nuclear pore organization"/>
    <property type="evidence" value="ECO:0007669"/>
    <property type="project" value="TreeGrafter"/>
</dbReference>
<evidence type="ECO:0000256" key="2">
    <source>
        <dbReference type="ARBA" id="ARBA00005892"/>
    </source>
</evidence>